<organism evidence="5 6">
    <name type="scientific">Nitzschia inconspicua</name>
    <dbReference type="NCBI Taxonomy" id="303405"/>
    <lineage>
        <taxon>Eukaryota</taxon>
        <taxon>Sar</taxon>
        <taxon>Stramenopiles</taxon>
        <taxon>Ochrophyta</taxon>
        <taxon>Bacillariophyta</taxon>
        <taxon>Bacillariophyceae</taxon>
        <taxon>Bacillariophycidae</taxon>
        <taxon>Bacillariales</taxon>
        <taxon>Bacillariaceae</taxon>
        <taxon>Nitzschia</taxon>
    </lineage>
</organism>
<evidence type="ECO:0000313" key="6">
    <source>
        <dbReference type="Proteomes" id="UP000693970"/>
    </source>
</evidence>
<accession>A0A9K3PNY9</accession>
<dbReference type="Pfam" id="PF04755">
    <property type="entry name" value="PAP_fibrillin"/>
    <property type="match status" value="1"/>
</dbReference>
<keyword evidence="6" id="KW-1185">Reference proteome</keyword>
<evidence type="ECO:0000256" key="3">
    <source>
        <dbReference type="SAM" id="MobiDB-lite"/>
    </source>
</evidence>
<proteinExistence type="predicted"/>
<dbReference type="OrthoDB" id="203682at2759"/>
<sequence>MTTFGGKYAPQYHSCASTPSERSAENGQNGSVRVGTTTSRLPMVVSLLTLLISSDCFTVNQKVLAFAPARLGRFDVSLQKSWKTKPSMGGSSNDYLDDVAKNGDGDEEDKNLNNTTSINSNSGSPTNEYLNDAAYKDPQSYLDDMGSKRSDASAKARDSDDHLPSNAYLSDTPASSTQLDGAKLIFDDIDAGDKELTETSKMDLNGVVNGDTSTSSETAALTHLLQIAARTGRGELANPSDKKEAEKWINVLEANNPTPEPTKSSLINGRWELLYSSTQLFRSSPFFMAGRAVCTTDDQAQQYDWFCDMHRKALAISNIGSVRQIVSPTLLVSEFEVKVGAIPFFNFTPLTPFPYSGGLPFTIDGAIVSSADIFATNDGNAWELFMDTVQIQGSNVPGLRRVLDDGLKLDSRQLASFLEQNLDGYTTPRPVFETTFLSESLRVSRDQDRKVFVYQKVSDDTSPTDYSKVEADLGLLQFLEGLNDNIIKYYE</sequence>
<feature type="compositionally biased region" description="Polar residues" evidence="3">
    <location>
        <begin position="14"/>
        <end position="34"/>
    </location>
</feature>
<gene>
    <name evidence="5" type="ORF">IV203_003668</name>
</gene>
<dbReference type="AlphaFoldDB" id="A0A9K3PNY9"/>
<feature type="compositionally biased region" description="Low complexity" evidence="3">
    <location>
        <begin position="112"/>
        <end position="127"/>
    </location>
</feature>
<dbReference type="InterPro" id="IPR039633">
    <property type="entry name" value="PAP"/>
</dbReference>
<dbReference type="GO" id="GO:0009536">
    <property type="term" value="C:plastid"/>
    <property type="evidence" value="ECO:0007669"/>
    <property type="project" value="UniProtKB-SubCell"/>
</dbReference>
<feature type="domain" description="Plastid lipid-associated protein/fibrillin conserved" evidence="4">
    <location>
        <begin position="222"/>
        <end position="302"/>
    </location>
</feature>
<dbReference type="InterPro" id="IPR006843">
    <property type="entry name" value="PAP/fibrillin_dom"/>
</dbReference>
<feature type="region of interest" description="Disordered" evidence="3">
    <location>
        <begin position="12"/>
        <end position="34"/>
    </location>
</feature>
<feature type="compositionally biased region" description="Basic and acidic residues" evidence="3">
    <location>
        <begin position="145"/>
        <end position="163"/>
    </location>
</feature>
<evidence type="ECO:0000256" key="1">
    <source>
        <dbReference type="ARBA" id="ARBA00004474"/>
    </source>
</evidence>
<dbReference type="EMBL" id="JAGRRH010000016">
    <property type="protein sequence ID" value="KAG7354312.1"/>
    <property type="molecule type" value="Genomic_DNA"/>
</dbReference>
<evidence type="ECO:0000313" key="5">
    <source>
        <dbReference type="EMBL" id="KAG7354312.1"/>
    </source>
</evidence>
<evidence type="ECO:0000259" key="4">
    <source>
        <dbReference type="Pfam" id="PF04755"/>
    </source>
</evidence>
<protein>
    <submittedName>
        <fullName evidence="5">Plastid lipid-associated PAP/fibrillin family protein</fullName>
    </submittedName>
</protein>
<evidence type="ECO:0000256" key="2">
    <source>
        <dbReference type="ARBA" id="ARBA00022640"/>
    </source>
</evidence>
<dbReference type="PANTHER" id="PTHR31906">
    <property type="entry name" value="PLASTID-LIPID-ASSOCIATED PROTEIN 4, CHLOROPLASTIC-RELATED"/>
    <property type="match status" value="1"/>
</dbReference>
<name>A0A9K3PNY9_9STRA</name>
<dbReference type="Proteomes" id="UP000693970">
    <property type="component" value="Unassembled WGS sequence"/>
</dbReference>
<reference evidence="5" key="2">
    <citation type="submission" date="2021-04" db="EMBL/GenBank/DDBJ databases">
        <authorList>
            <person name="Podell S."/>
        </authorList>
    </citation>
    <scope>NUCLEOTIDE SEQUENCE</scope>
    <source>
        <strain evidence="5">Hildebrandi</strain>
    </source>
</reference>
<feature type="region of interest" description="Disordered" evidence="3">
    <location>
        <begin position="82"/>
        <end position="175"/>
    </location>
</feature>
<comment type="caution">
    <text evidence="5">The sequence shown here is derived from an EMBL/GenBank/DDBJ whole genome shotgun (WGS) entry which is preliminary data.</text>
</comment>
<comment type="subcellular location">
    <subcellularLocation>
        <location evidence="1">Plastid</location>
    </subcellularLocation>
</comment>
<reference evidence="5" key="1">
    <citation type="journal article" date="2021" name="Sci. Rep.">
        <title>Diploid genomic architecture of Nitzschia inconspicua, an elite biomass production diatom.</title>
        <authorList>
            <person name="Oliver A."/>
            <person name="Podell S."/>
            <person name="Pinowska A."/>
            <person name="Traller J.C."/>
            <person name="Smith S.R."/>
            <person name="McClure R."/>
            <person name="Beliaev A."/>
            <person name="Bohutskyi P."/>
            <person name="Hill E.A."/>
            <person name="Rabines A."/>
            <person name="Zheng H."/>
            <person name="Allen L.Z."/>
            <person name="Kuo A."/>
            <person name="Grigoriev I.V."/>
            <person name="Allen A.E."/>
            <person name="Hazlebeck D."/>
            <person name="Allen E.E."/>
        </authorList>
    </citation>
    <scope>NUCLEOTIDE SEQUENCE</scope>
    <source>
        <strain evidence="5">Hildebrandi</strain>
    </source>
</reference>
<keyword evidence="2" id="KW-0934">Plastid</keyword>